<feature type="domain" description="U1-type" evidence="3">
    <location>
        <begin position="398"/>
        <end position="432"/>
    </location>
</feature>
<name>A0ABC8S6V7_9AQUA</name>
<keyword evidence="5" id="KW-1185">Reference proteome</keyword>
<dbReference type="Gene3D" id="3.30.160.60">
    <property type="entry name" value="Classic Zinc Finger"/>
    <property type="match status" value="4"/>
</dbReference>
<feature type="domain" description="C2H2-type" evidence="2">
    <location>
        <begin position="482"/>
        <end position="506"/>
    </location>
</feature>
<proteinExistence type="predicted"/>
<feature type="domain" description="U1-type" evidence="3">
    <location>
        <begin position="292"/>
        <end position="326"/>
    </location>
</feature>
<dbReference type="InterPro" id="IPR003604">
    <property type="entry name" value="Matrin/U1-like-C_Znf_C2H2"/>
</dbReference>
<dbReference type="SMART" id="SM00451">
    <property type="entry name" value="ZnF_U1"/>
    <property type="match status" value="4"/>
</dbReference>
<dbReference type="Pfam" id="PF12874">
    <property type="entry name" value="zf-met"/>
    <property type="match status" value="4"/>
</dbReference>
<evidence type="ECO:0000313" key="5">
    <source>
        <dbReference type="Proteomes" id="UP001642360"/>
    </source>
</evidence>
<feature type="compositionally biased region" description="Basic and acidic residues" evidence="1">
    <location>
        <begin position="351"/>
        <end position="372"/>
    </location>
</feature>
<evidence type="ECO:0000256" key="1">
    <source>
        <dbReference type="SAM" id="MobiDB-lite"/>
    </source>
</evidence>
<organism evidence="4 5">
    <name type="scientific">Ilex paraguariensis</name>
    <name type="common">yerba mate</name>
    <dbReference type="NCBI Taxonomy" id="185542"/>
    <lineage>
        <taxon>Eukaryota</taxon>
        <taxon>Viridiplantae</taxon>
        <taxon>Streptophyta</taxon>
        <taxon>Embryophyta</taxon>
        <taxon>Tracheophyta</taxon>
        <taxon>Spermatophyta</taxon>
        <taxon>Magnoliopsida</taxon>
        <taxon>eudicotyledons</taxon>
        <taxon>Gunneridae</taxon>
        <taxon>Pentapetalae</taxon>
        <taxon>asterids</taxon>
        <taxon>campanulids</taxon>
        <taxon>Aquifoliales</taxon>
        <taxon>Aquifoliaceae</taxon>
        <taxon>Ilex</taxon>
    </lineage>
</organism>
<evidence type="ECO:0000259" key="2">
    <source>
        <dbReference type="SMART" id="SM00355"/>
    </source>
</evidence>
<feature type="region of interest" description="Disordered" evidence="1">
    <location>
        <begin position="351"/>
        <end position="393"/>
    </location>
</feature>
<sequence>MDLQAVVEWLNKPKDEVSLKPETFLAVAETYVQKNGTEALEKLIASKDSNSILIVEEIKSVANAEEKEVATIVQCNEPNIVQNDVKTLKSNEKNAAASAAAAAVKSCKEPNIAQKDVKAVEPPEKNAAAAAKRDSNSILIVEEIKSVANAEEKEVATIVQCNEPNIVQNDVKTLKSNEKNAAASAAAVKSCKEPNIAQKDVKAVEPPEKNAAAAAKRCLPSTFFLCLLSKCKEPNIGQKDVKVVEPPEKNAAAAAKRTKKKVVAAVEVKEMTEPAACKEDKLPEPAALKKVQKEWTCALCQVTTACEANLNSHLQGQKHRATLDELKASKQAAKNTGSSCLTPNKSDQAKKESIKCVSRDKPSKYKTAEQELKMPVNSSNSEQFKQRSTNTSNAGTKLSKRWCSICDVRFPGEIDMAAHLNGSKHLSRIKEMLDLCGGEKGWECGICNVRCSAESVMVGHINGKKHFSRVEQMLNPVGGQPGFCSICNVRCSGEIDMAAHLNGGKHLSRIQEMINPLVVANKDGIKVVAQ</sequence>
<dbReference type="PANTHER" id="PTHR47487">
    <property type="entry name" value="OS06G0651300 PROTEIN-RELATED"/>
    <property type="match status" value="1"/>
</dbReference>
<dbReference type="SMART" id="SM00355">
    <property type="entry name" value="ZnF_C2H2"/>
    <property type="match status" value="4"/>
</dbReference>
<dbReference type="Proteomes" id="UP001642360">
    <property type="component" value="Unassembled WGS sequence"/>
</dbReference>
<dbReference type="SUPFAM" id="SSF57667">
    <property type="entry name" value="beta-beta-alpha zinc fingers"/>
    <property type="match status" value="4"/>
</dbReference>
<protein>
    <recommendedName>
        <fullName evidence="6">C2H2-type domain-containing protein</fullName>
    </recommendedName>
</protein>
<feature type="domain" description="C2H2-type" evidence="2">
    <location>
        <begin position="442"/>
        <end position="466"/>
    </location>
</feature>
<dbReference type="EMBL" id="CAUOFW020002081">
    <property type="protein sequence ID" value="CAK9150939.1"/>
    <property type="molecule type" value="Genomic_DNA"/>
</dbReference>
<reference evidence="4 5" key="1">
    <citation type="submission" date="2024-02" db="EMBL/GenBank/DDBJ databases">
        <authorList>
            <person name="Vignale AGUSTIN F."/>
            <person name="Sosa J E."/>
            <person name="Modenutti C."/>
        </authorList>
    </citation>
    <scope>NUCLEOTIDE SEQUENCE [LARGE SCALE GENOMIC DNA]</scope>
</reference>
<feature type="compositionally biased region" description="Polar residues" evidence="1">
    <location>
        <begin position="376"/>
        <end position="393"/>
    </location>
</feature>
<evidence type="ECO:0000313" key="4">
    <source>
        <dbReference type="EMBL" id="CAK9150939.1"/>
    </source>
</evidence>
<dbReference type="InterPro" id="IPR036236">
    <property type="entry name" value="Znf_C2H2_sf"/>
</dbReference>
<comment type="caution">
    <text evidence="4">The sequence shown here is derived from an EMBL/GenBank/DDBJ whole genome shotgun (WGS) entry which is preliminary data.</text>
</comment>
<dbReference type="InterPro" id="IPR013087">
    <property type="entry name" value="Znf_C2H2_type"/>
</dbReference>
<feature type="domain" description="C2H2-type" evidence="2">
    <location>
        <begin position="295"/>
        <end position="319"/>
    </location>
</feature>
<feature type="domain" description="U1-type" evidence="3">
    <location>
        <begin position="479"/>
        <end position="513"/>
    </location>
</feature>
<evidence type="ECO:0000259" key="3">
    <source>
        <dbReference type="SMART" id="SM00451"/>
    </source>
</evidence>
<accession>A0ABC8S6V7</accession>
<gene>
    <name evidence="4" type="ORF">ILEXP_LOCUS19098</name>
</gene>
<dbReference type="PANTHER" id="PTHR47487:SF16">
    <property type="entry name" value="C2H2-TYPE DOMAIN-CONTAINING PROTEIN"/>
    <property type="match status" value="1"/>
</dbReference>
<evidence type="ECO:0008006" key="6">
    <source>
        <dbReference type="Google" id="ProtNLM"/>
    </source>
</evidence>
<feature type="domain" description="C2H2-type" evidence="2">
    <location>
        <begin position="401"/>
        <end position="425"/>
    </location>
</feature>
<dbReference type="AlphaFoldDB" id="A0ABC8S6V7"/>
<feature type="domain" description="U1-type" evidence="3">
    <location>
        <begin position="439"/>
        <end position="473"/>
    </location>
</feature>